<dbReference type="RefSeq" id="WP_107011928.1">
    <property type="nucleotide sequence ID" value="NZ_CP028136.1"/>
</dbReference>
<dbReference type="InterPro" id="IPR036520">
    <property type="entry name" value="UPF0759_sf"/>
</dbReference>
<protein>
    <submittedName>
        <fullName evidence="1">DUF72 domain-containing protein</fullName>
    </submittedName>
</protein>
<dbReference type="EMBL" id="CP028136">
    <property type="protein sequence ID" value="AVR45150.1"/>
    <property type="molecule type" value="Genomic_DNA"/>
</dbReference>
<dbReference type="Pfam" id="PF01904">
    <property type="entry name" value="DUF72"/>
    <property type="match status" value="1"/>
</dbReference>
<name>A0A2R3Z4F2_9FLAO</name>
<organism evidence="1 2">
    <name type="scientific">Christiangramia fulva</name>
    <dbReference type="NCBI Taxonomy" id="2126553"/>
    <lineage>
        <taxon>Bacteria</taxon>
        <taxon>Pseudomonadati</taxon>
        <taxon>Bacteroidota</taxon>
        <taxon>Flavobacteriia</taxon>
        <taxon>Flavobacteriales</taxon>
        <taxon>Flavobacteriaceae</taxon>
        <taxon>Christiangramia</taxon>
    </lineage>
</organism>
<dbReference type="Gene3D" id="3.20.20.410">
    <property type="entry name" value="Protein of unknown function UPF0759"/>
    <property type="match status" value="1"/>
</dbReference>
<sequence>MMEVYIGCSGWNYRDWKGNFYPENIPQKEWLEYYMEHFNTVEVNNTFYRTPKDSTVVKWKKQAYGKDFNFTLKGNRYVTQMKKLHDVEDSVEKFYHTSDLMKTKLGCVLWQLPPSLHRDDEKLENFCKLLKGKNVIEFRHESWFDEEVYDILRKNRVSYCSISTPKFPEKIIATTDTVYLRMHGKGKKWYDYDYSKKELKSWHKKIIDSGAKEVFIYFNNDIGAVAPENAKVMQELFDS</sequence>
<dbReference type="PANTHER" id="PTHR30348">
    <property type="entry name" value="UNCHARACTERIZED PROTEIN YECE"/>
    <property type="match status" value="1"/>
</dbReference>
<dbReference type="InterPro" id="IPR002763">
    <property type="entry name" value="DUF72"/>
</dbReference>
<keyword evidence="2" id="KW-1185">Reference proteome</keyword>
<evidence type="ECO:0000313" key="2">
    <source>
        <dbReference type="Proteomes" id="UP000241507"/>
    </source>
</evidence>
<gene>
    <name evidence="1" type="ORF">C7S20_07620</name>
</gene>
<evidence type="ECO:0000313" key="1">
    <source>
        <dbReference type="EMBL" id="AVR45150.1"/>
    </source>
</evidence>
<dbReference type="PANTHER" id="PTHR30348:SF4">
    <property type="entry name" value="DUF72 DOMAIN-CONTAINING PROTEIN"/>
    <property type="match status" value="1"/>
</dbReference>
<dbReference type="Proteomes" id="UP000241507">
    <property type="component" value="Chromosome"/>
</dbReference>
<dbReference type="OrthoDB" id="9780310at2"/>
<accession>A0A2R3Z4F2</accession>
<dbReference type="AlphaFoldDB" id="A0A2R3Z4F2"/>
<dbReference type="SUPFAM" id="SSF117396">
    <property type="entry name" value="TM1631-like"/>
    <property type="match status" value="1"/>
</dbReference>
<proteinExistence type="predicted"/>
<dbReference type="KEGG" id="grs:C7S20_07620"/>
<reference evidence="2" key="1">
    <citation type="submission" date="2018-03" db="EMBL/GenBank/DDBJ databases">
        <title>Gramella fulva sp. nov., isolated from a dry surface of tidal flat.</title>
        <authorList>
            <person name="Hwang S.H."/>
            <person name="Hwang W.M."/>
            <person name="Kang K."/>
            <person name="Ahn T.-Y."/>
        </authorList>
    </citation>
    <scope>NUCLEOTIDE SEQUENCE [LARGE SCALE GENOMIC DNA]</scope>
    <source>
        <strain evidence="2">SH35</strain>
    </source>
</reference>